<dbReference type="Proteomes" id="UP000789570">
    <property type="component" value="Unassembled WGS sequence"/>
</dbReference>
<sequence>MSEYEVDDDYDREIQNDDTNLMDLNLDFILNLSEMNLIRPEDLDKIGECSIKDKNLRAIKHHLLTEGLVEQQYENMKNLLKVTSHSLAIILLPTKKNYTRVYENFVITSRELDSYISVISYKSFIQLWKSLTPHVKFMTSV</sequence>
<dbReference type="OrthoDB" id="2420595at2759"/>
<gene>
    <name evidence="1" type="ORF">FCALED_LOCUS7907</name>
</gene>
<accession>A0A9N9C328</accession>
<evidence type="ECO:0000313" key="2">
    <source>
        <dbReference type="Proteomes" id="UP000789570"/>
    </source>
</evidence>
<comment type="caution">
    <text evidence="1">The sequence shown here is derived from an EMBL/GenBank/DDBJ whole genome shotgun (WGS) entry which is preliminary data.</text>
</comment>
<evidence type="ECO:0000313" key="1">
    <source>
        <dbReference type="EMBL" id="CAG8587353.1"/>
    </source>
</evidence>
<dbReference type="EMBL" id="CAJVPQ010002195">
    <property type="protein sequence ID" value="CAG8587353.1"/>
    <property type="molecule type" value="Genomic_DNA"/>
</dbReference>
<name>A0A9N9C328_9GLOM</name>
<organism evidence="1 2">
    <name type="scientific">Funneliformis caledonium</name>
    <dbReference type="NCBI Taxonomy" id="1117310"/>
    <lineage>
        <taxon>Eukaryota</taxon>
        <taxon>Fungi</taxon>
        <taxon>Fungi incertae sedis</taxon>
        <taxon>Mucoromycota</taxon>
        <taxon>Glomeromycotina</taxon>
        <taxon>Glomeromycetes</taxon>
        <taxon>Glomerales</taxon>
        <taxon>Glomeraceae</taxon>
        <taxon>Funneliformis</taxon>
    </lineage>
</organism>
<protein>
    <submittedName>
        <fullName evidence="1">4690_t:CDS:1</fullName>
    </submittedName>
</protein>
<dbReference type="AlphaFoldDB" id="A0A9N9C328"/>
<proteinExistence type="predicted"/>
<reference evidence="1" key="1">
    <citation type="submission" date="2021-06" db="EMBL/GenBank/DDBJ databases">
        <authorList>
            <person name="Kallberg Y."/>
            <person name="Tangrot J."/>
            <person name="Rosling A."/>
        </authorList>
    </citation>
    <scope>NUCLEOTIDE SEQUENCE</scope>
    <source>
        <strain evidence="1">UK204</strain>
    </source>
</reference>
<keyword evidence="2" id="KW-1185">Reference proteome</keyword>
<feature type="non-terminal residue" evidence="1">
    <location>
        <position position="141"/>
    </location>
</feature>